<protein>
    <submittedName>
        <fullName evidence="1">Uncharacterized protein</fullName>
    </submittedName>
</protein>
<name>S8CHI4_9LAMI</name>
<keyword evidence="2" id="KW-1185">Reference proteome</keyword>
<gene>
    <name evidence="1" type="ORF">M569_08378</name>
</gene>
<reference evidence="1 2" key="1">
    <citation type="journal article" date="2013" name="BMC Genomics">
        <title>The miniature genome of a carnivorous plant Genlisea aurea contains a low number of genes and short non-coding sequences.</title>
        <authorList>
            <person name="Leushkin E.V."/>
            <person name="Sutormin R.A."/>
            <person name="Nabieva E.R."/>
            <person name="Penin A.A."/>
            <person name="Kondrashov A.S."/>
            <person name="Logacheva M.D."/>
        </authorList>
    </citation>
    <scope>NUCLEOTIDE SEQUENCE [LARGE SCALE GENOMIC DNA]</scope>
</reference>
<accession>S8CHI4</accession>
<dbReference type="Proteomes" id="UP000015453">
    <property type="component" value="Unassembled WGS sequence"/>
</dbReference>
<dbReference type="OrthoDB" id="1894296at2759"/>
<dbReference type="PANTHER" id="PTHR36388:SF1">
    <property type="entry name" value="OS02G0469000 PROTEIN"/>
    <property type="match status" value="1"/>
</dbReference>
<evidence type="ECO:0000313" key="1">
    <source>
        <dbReference type="EMBL" id="EPS66404.1"/>
    </source>
</evidence>
<organism evidence="1 2">
    <name type="scientific">Genlisea aurea</name>
    <dbReference type="NCBI Taxonomy" id="192259"/>
    <lineage>
        <taxon>Eukaryota</taxon>
        <taxon>Viridiplantae</taxon>
        <taxon>Streptophyta</taxon>
        <taxon>Embryophyta</taxon>
        <taxon>Tracheophyta</taxon>
        <taxon>Spermatophyta</taxon>
        <taxon>Magnoliopsida</taxon>
        <taxon>eudicotyledons</taxon>
        <taxon>Gunneridae</taxon>
        <taxon>Pentapetalae</taxon>
        <taxon>asterids</taxon>
        <taxon>lamiids</taxon>
        <taxon>Lamiales</taxon>
        <taxon>Lentibulariaceae</taxon>
        <taxon>Genlisea</taxon>
    </lineage>
</organism>
<proteinExistence type="predicted"/>
<comment type="caution">
    <text evidence="1">The sequence shown here is derived from an EMBL/GenBank/DDBJ whole genome shotgun (WGS) entry which is preliminary data.</text>
</comment>
<sequence length="173" mass="18994">MAVDDGTSIGDDLAWVESCFINDSSALDSGWNALRDALIEPEPVNVHDMLSDEGDETDDGLGLSGVNDSGDDFWATHNKGDVFLPTYRGEFQSCESEMDHQWDDPSLPLEEIFKTWDLDVPAVEEEVGLAEQLNKVLGDGSTPTRGDVLPEWDSSYDEFFDEIISGIADLSLS</sequence>
<dbReference type="EMBL" id="AUSU01003699">
    <property type="protein sequence ID" value="EPS66404.1"/>
    <property type="molecule type" value="Genomic_DNA"/>
</dbReference>
<evidence type="ECO:0000313" key="2">
    <source>
        <dbReference type="Proteomes" id="UP000015453"/>
    </source>
</evidence>
<dbReference type="AlphaFoldDB" id="S8CHI4"/>
<dbReference type="PANTHER" id="PTHR36388">
    <property type="entry name" value="OS02G0469000 PROTEIN"/>
    <property type="match status" value="1"/>
</dbReference>